<keyword evidence="2" id="KW-1185">Reference proteome</keyword>
<evidence type="ECO:0000313" key="1">
    <source>
        <dbReference type="EMBL" id="RQH55319.1"/>
    </source>
</evidence>
<accession>A0A3N6P9H8</accession>
<proteinExistence type="predicted"/>
<name>A0A3N6P9H8_9CYAN</name>
<dbReference type="AlphaFoldDB" id="A0A3N6P9H8"/>
<reference evidence="1 2" key="1">
    <citation type="journal article" date="2018" name="ACS Chem. Biol.">
        <title>Ketoreductase domain dysfunction expands chemodiversity: malyngamide biosynthesis in the cyanobacterium Okeania hirsuta.</title>
        <authorList>
            <person name="Moss N.A."/>
            <person name="Leao T."/>
            <person name="Rankin M."/>
            <person name="McCullough T.M."/>
            <person name="Qu P."/>
            <person name="Korobeynikov A."/>
            <person name="Smith J.L."/>
            <person name="Gerwick L."/>
            <person name="Gerwick W.H."/>
        </authorList>
    </citation>
    <scope>NUCLEOTIDE SEQUENCE [LARGE SCALE GENOMIC DNA]</scope>
    <source>
        <strain evidence="1 2">PAB10Feb10-1</strain>
    </source>
</reference>
<sequence>MINFPKNVFSESFPIFQKLPPSMTSIREIKVFKYFSRCLYSGAGEIVDLSSGVAGTVYPFALELSKNQQVLEKKSRIYAYDAFTTPKQKIAARGGKIYFSNTREVQKQDSYLHIFQKKL</sequence>
<dbReference type="EMBL" id="RCBY01000009">
    <property type="protein sequence ID" value="RQH55319.1"/>
    <property type="molecule type" value="Genomic_DNA"/>
</dbReference>
<organism evidence="1 2">
    <name type="scientific">Okeania hirsuta</name>
    <dbReference type="NCBI Taxonomy" id="1458930"/>
    <lineage>
        <taxon>Bacteria</taxon>
        <taxon>Bacillati</taxon>
        <taxon>Cyanobacteriota</taxon>
        <taxon>Cyanophyceae</taxon>
        <taxon>Oscillatoriophycideae</taxon>
        <taxon>Oscillatoriales</taxon>
        <taxon>Microcoleaceae</taxon>
        <taxon>Okeania</taxon>
    </lineage>
</organism>
<gene>
    <name evidence="1" type="ORF">D5R40_03080</name>
</gene>
<protein>
    <submittedName>
        <fullName evidence="1">Uncharacterized protein</fullName>
    </submittedName>
</protein>
<evidence type="ECO:0000313" key="2">
    <source>
        <dbReference type="Proteomes" id="UP000269154"/>
    </source>
</evidence>
<comment type="caution">
    <text evidence="1">The sequence shown here is derived from an EMBL/GenBank/DDBJ whole genome shotgun (WGS) entry which is preliminary data.</text>
</comment>
<dbReference type="Proteomes" id="UP000269154">
    <property type="component" value="Unassembled WGS sequence"/>
</dbReference>